<dbReference type="Gene3D" id="2.40.30.170">
    <property type="match status" value="1"/>
</dbReference>
<dbReference type="FunFam" id="2.40.30.170:FF:000010">
    <property type="entry name" value="Efflux RND transporter periplasmic adaptor subunit"/>
    <property type="match status" value="1"/>
</dbReference>
<dbReference type="InterPro" id="IPR058792">
    <property type="entry name" value="Beta-barrel_RND_2"/>
</dbReference>
<dbReference type="SUPFAM" id="SSF111369">
    <property type="entry name" value="HlyD-like secretion proteins"/>
    <property type="match status" value="1"/>
</dbReference>
<comment type="similarity">
    <text evidence="2">Belongs to the membrane fusion protein (MFP) (TC 8.A.1) family.</text>
</comment>
<evidence type="ECO:0000256" key="1">
    <source>
        <dbReference type="ARBA" id="ARBA00004196"/>
    </source>
</evidence>
<evidence type="ECO:0000259" key="5">
    <source>
        <dbReference type="Pfam" id="PF25917"/>
    </source>
</evidence>
<dbReference type="Gene3D" id="1.10.287.470">
    <property type="entry name" value="Helix hairpin bin"/>
    <property type="match status" value="1"/>
</dbReference>
<feature type="domain" description="CusB-like beta-barrel" evidence="6">
    <location>
        <begin position="206"/>
        <end position="279"/>
    </location>
</feature>
<dbReference type="Gene3D" id="2.40.50.100">
    <property type="match status" value="1"/>
</dbReference>
<accession>A0A191ZG47</accession>
<dbReference type="InterPro" id="IPR058625">
    <property type="entry name" value="MdtA-like_BSH"/>
</dbReference>
<dbReference type="Pfam" id="PF25876">
    <property type="entry name" value="HH_MFP_RND"/>
    <property type="match status" value="1"/>
</dbReference>
<dbReference type="InterPro" id="IPR058624">
    <property type="entry name" value="MdtA-like_HH"/>
</dbReference>
<evidence type="ECO:0000256" key="3">
    <source>
        <dbReference type="ARBA" id="ARBA00022448"/>
    </source>
</evidence>
<dbReference type="PANTHER" id="PTHR30469">
    <property type="entry name" value="MULTIDRUG RESISTANCE PROTEIN MDTA"/>
    <property type="match status" value="1"/>
</dbReference>
<dbReference type="InterPro" id="IPR006143">
    <property type="entry name" value="RND_pump_MFP"/>
</dbReference>
<keyword evidence="3" id="KW-0813">Transport</keyword>
<dbReference type="InterPro" id="IPR058627">
    <property type="entry name" value="MdtA-like_C"/>
</dbReference>
<evidence type="ECO:0000259" key="6">
    <source>
        <dbReference type="Pfam" id="PF25954"/>
    </source>
</evidence>
<name>A0A191ZG47_9GAMM</name>
<evidence type="ECO:0000313" key="8">
    <source>
        <dbReference type="EMBL" id="ANJ66843.1"/>
    </source>
</evidence>
<feature type="domain" description="Multidrug resistance protein MdtA-like alpha-helical hairpin" evidence="4">
    <location>
        <begin position="108"/>
        <end position="167"/>
    </location>
</feature>
<comment type="subcellular location">
    <subcellularLocation>
        <location evidence="1">Cell envelope</location>
    </subcellularLocation>
</comment>
<sequence>MSKGTPLRMFVMLLLVALVFGGIYGFQQFRNTMIAKAIRGHGIPPQTVSTTIAEKSRWQPTIQAVGTLRASQSTQLSAEVGGLITAIHFESGKQVKAGQTLLELNADPLKAQLAQFKANAELARQNLTRDRAQLKIQAVSQAVVDSDAATLKSAQAQIAAQQALIDQKIIRAPFSGVLGIRQVDLGQYLAPGTDIVSLQKLDPMYIDFTVPQTQVDLIHLGEPVAVSTDARPDQSYEGKITAIEPQINTATRNLTVRAAIDNPKGELLPGMFATLTINQGPPQDYLTLPSTAIAFNPYGSTVFVVNHGKSKDGKESLTVSQHFVTTGATRGDQIAVLSGIKPGDTVVTAGQIKLRNGAPVLINNSVKPTDNPHPEVKDE</sequence>
<organism evidence="8 9">
    <name type="scientific">Halothiobacillus diazotrophicus</name>
    <dbReference type="NCBI Taxonomy" id="1860122"/>
    <lineage>
        <taxon>Bacteria</taxon>
        <taxon>Pseudomonadati</taxon>
        <taxon>Pseudomonadota</taxon>
        <taxon>Gammaproteobacteria</taxon>
        <taxon>Chromatiales</taxon>
        <taxon>Halothiobacillaceae</taxon>
        <taxon>Halothiobacillus</taxon>
    </lineage>
</organism>
<evidence type="ECO:0000259" key="4">
    <source>
        <dbReference type="Pfam" id="PF25876"/>
    </source>
</evidence>
<feature type="domain" description="Multidrug resistance protein MdtA-like barrel-sandwich hybrid" evidence="5">
    <location>
        <begin position="75"/>
        <end position="193"/>
    </location>
</feature>
<dbReference type="Proteomes" id="UP000078596">
    <property type="component" value="Chromosome"/>
</dbReference>
<dbReference type="Pfam" id="PF25917">
    <property type="entry name" value="BSH_RND"/>
    <property type="match status" value="1"/>
</dbReference>
<dbReference type="OrthoDB" id="9806939at2"/>
<dbReference type="PANTHER" id="PTHR30469:SF11">
    <property type="entry name" value="BLL4320 PROTEIN"/>
    <property type="match status" value="1"/>
</dbReference>
<protein>
    <submittedName>
        <fullName evidence="8">Efflux transporter periplasmic adaptor subunit</fullName>
    </submittedName>
</protein>
<dbReference type="STRING" id="1860122.A9404_05145"/>
<dbReference type="NCBIfam" id="TIGR01730">
    <property type="entry name" value="RND_mfp"/>
    <property type="match status" value="1"/>
</dbReference>
<dbReference type="EMBL" id="CP016027">
    <property type="protein sequence ID" value="ANJ66843.1"/>
    <property type="molecule type" value="Genomic_DNA"/>
</dbReference>
<gene>
    <name evidence="8" type="ORF">A9404_05145</name>
</gene>
<evidence type="ECO:0000256" key="2">
    <source>
        <dbReference type="ARBA" id="ARBA00009477"/>
    </source>
</evidence>
<reference evidence="8 9" key="1">
    <citation type="submission" date="2016-06" db="EMBL/GenBank/DDBJ databases">
        <title>Insight into the functional genes involving in sulfur oxidation in Pearl River water.</title>
        <authorList>
            <person name="Luo J."/>
            <person name="Tan X."/>
            <person name="Lin W."/>
        </authorList>
    </citation>
    <scope>NUCLEOTIDE SEQUENCE [LARGE SCALE GENOMIC DNA]</scope>
    <source>
        <strain evidence="8 9">LS2</strain>
    </source>
</reference>
<dbReference type="RefSeq" id="WP_066099205.1">
    <property type="nucleotide sequence ID" value="NZ_CP016027.1"/>
</dbReference>
<dbReference type="KEGG" id="haz:A9404_05145"/>
<feature type="domain" description="Multidrug resistance protein MdtA-like C-terminal permuted SH3" evidence="7">
    <location>
        <begin position="286"/>
        <end position="350"/>
    </location>
</feature>
<dbReference type="Gene3D" id="2.40.420.20">
    <property type="match status" value="1"/>
</dbReference>
<evidence type="ECO:0000313" key="9">
    <source>
        <dbReference type="Proteomes" id="UP000078596"/>
    </source>
</evidence>
<dbReference type="Pfam" id="PF25967">
    <property type="entry name" value="RND-MFP_C"/>
    <property type="match status" value="1"/>
</dbReference>
<keyword evidence="9" id="KW-1185">Reference proteome</keyword>
<evidence type="ECO:0000259" key="7">
    <source>
        <dbReference type="Pfam" id="PF25967"/>
    </source>
</evidence>
<dbReference type="AlphaFoldDB" id="A0A191ZG47"/>
<dbReference type="Pfam" id="PF25954">
    <property type="entry name" value="Beta-barrel_RND_2"/>
    <property type="match status" value="1"/>
</dbReference>
<dbReference type="GO" id="GO:0015562">
    <property type="term" value="F:efflux transmembrane transporter activity"/>
    <property type="evidence" value="ECO:0007669"/>
    <property type="project" value="TreeGrafter"/>
</dbReference>
<proteinExistence type="inferred from homology"/>
<dbReference type="GO" id="GO:1990281">
    <property type="term" value="C:efflux pump complex"/>
    <property type="evidence" value="ECO:0007669"/>
    <property type="project" value="TreeGrafter"/>
</dbReference>